<dbReference type="Proteomes" id="UP001630127">
    <property type="component" value="Unassembled WGS sequence"/>
</dbReference>
<name>A0ABD2YFI2_9GENT</name>
<dbReference type="InterPro" id="IPR055357">
    <property type="entry name" value="LRR_At1g61320_AtMIF1"/>
</dbReference>
<gene>
    <name evidence="2" type="ORF">ACH5RR_031524</name>
</gene>
<feature type="domain" description="At1g61320/AtMIF1 LRR" evidence="1">
    <location>
        <begin position="7"/>
        <end position="149"/>
    </location>
</feature>
<protein>
    <recommendedName>
        <fullName evidence="1">At1g61320/AtMIF1 LRR domain-containing protein</fullName>
    </recommendedName>
</protein>
<dbReference type="Pfam" id="PF23622">
    <property type="entry name" value="LRR_At1g61320_AtMIF1"/>
    <property type="match status" value="1"/>
</dbReference>
<dbReference type="EMBL" id="JBJUIK010000013">
    <property type="protein sequence ID" value="KAL3506142.1"/>
    <property type="molecule type" value="Genomic_DNA"/>
</dbReference>
<evidence type="ECO:0000313" key="2">
    <source>
        <dbReference type="EMBL" id="KAL3506142.1"/>
    </source>
</evidence>
<organism evidence="2 3">
    <name type="scientific">Cinchona calisaya</name>
    <dbReference type="NCBI Taxonomy" id="153742"/>
    <lineage>
        <taxon>Eukaryota</taxon>
        <taxon>Viridiplantae</taxon>
        <taxon>Streptophyta</taxon>
        <taxon>Embryophyta</taxon>
        <taxon>Tracheophyta</taxon>
        <taxon>Spermatophyta</taxon>
        <taxon>Magnoliopsida</taxon>
        <taxon>eudicotyledons</taxon>
        <taxon>Gunneridae</taxon>
        <taxon>Pentapetalae</taxon>
        <taxon>asterids</taxon>
        <taxon>lamiids</taxon>
        <taxon>Gentianales</taxon>
        <taxon>Rubiaceae</taxon>
        <taxon>Cinchonoideae</taxon>
        <taxon>Cinchoneae</taxon>
        <taxon>Cinchona</taxon>
    </lineage>
</organism>
<evidence type="ECO:0000259" key="1">
    <source>
        <dbReference type="Pfam" id="PF23622"/>
    </source>
</evidence>
<proteinExistence type="predicted"/>
<sequence length="152" mass="17717">MIPEQFQTFSELEDLVLRVWEVDPEFVLKQTIAFLKASPVLRRLELHLPRVAEETASELPRRLPFQKLFKSNCLKEVKMFNFQGAPIQLQLGTYFLRNATGLENMTVIRRGQLYEGDGKWTKDCRFMPEVTRKHVRKRLLGDVPSGTKLIVL</sequence>
<dbReference type="PANTHER" id="PTHR34145:SF28">
    <property type="entry name" value="F-BOX DOMAIN-CONTAINING PROTEIN"/>
    <property type="match status" value="1"/>
</dbReference>
<dbReference type="PANTHER" id="PTHR34145">
    <property type="entry name" value="OS02G0105600 PROTEIN"/>
    <property type="match status" value="1"/>
</dbReference>
<keyword evidence="3" id="KW-1185">Reference proteome</keyword>
<evidence type="ECO:0000313" key="3">
    <source>
        <dbReference type="Proteomes" id="UP001630127"/>
    </source>
</evidence>
<reference evidence="2 3" key="1">
    <citation type="submission" date="2024-11" db="EMBL/GenBank/DDBJ databases">
        <title>A near-complete genome assembly of Cinchona calisaya.</title>
        <authorList>
            <person name="Lian D.C."/>
            <person name="Zhao X.W."/>
            <person name="Wei L."/>
        </authorList>
    </citation>
    <scope>NUCLEOTIDE SEQUENCE [LARGE SCALE GENOMIC DNA]</scope>
    <source>
        <tissue evidence="2">Nenye</tissue>
    </source>
</reference>
<accession>A0ABD2YFI2</accession>
<dbReference type="InterPro" id="IPR053772">
    <property type="entry name" value="At1g61320/At1g61330-like"/>
</dbReference>
<comment type="caution">
    <text evidence="2">The sequence shown here is derived from an EMBL/GenBank/DDBJ whole genome shotgun (WGS) entry which is preliminary data.</text>
</comment>
<dbReference type="AlphaFoldDB" id="A0ABD2YFI2"/>